<evidence type="ECO:0000313" key="7">
    <source>
        <dbReference type="Proteomes" id="UP001595692"/>
    </source>
</evidence>
<dbReference type="RefSeq" id="WP_377151722.1">
    <property type="nucleotide sequence ID" value="NZ_JBHSAF010000007.1"/>
</dbReference>
<dbReference type="PANTHER" id="PTHR23416:SF23">
    <property type="entry name" value="ACETYLTRANSFERASE C18B11.09C-RELATED"/>
    <property type="match status" value="1"/>
</dbReference>
<dbReference type="PROSITE" id="PS00101">
    <property type="entry name" value="HEXAPEP_TRANSFERASES"/>
    <property type="match status" value="1"/>
</dbReference>
<dbReference type="SMART" id="SM01266">
    <property type="entry name" value="Mac"/>
    <property type="match status" value="1"/>
</dbReference>
<dbReference type="InterPro" id="IPR001451">
    <property type="entry name" value="Hexapep"/>
</dbReference>
<evidence type="ECO:0000313" key="6">
    <source>
        <dbReference type="EMBL" id="MFC3913402.1"/>
    </source>
</evidence>
<evidence type="ECO:0000256" key="3">
    <source>
        <dbReference type="ARBA" id="ARBA00022737"/>
    </source>
</evidence>
<dbReference type="EMBL" id="JBHSAF010000007">
    <property type="protein sequence ID" value="MFC3913402.1"/>
    <property type="molecule type" value="Genomic_DNA"/>
</dbReference>
<dbReference type="Pfam" id="PF12464">
    <property type="entry name" value="Mac"/>
    <property type="match status" value="1"/>
</dbReference>
<organism evidence="6 7">
    <name type="scientific">Pseudaeromonas sharmana</name>
    <dbReference type="NCBI Taxonomy" id="328412"/>
    <lineage>
        <taxon>Bacteria</taxon>
        <taxon>Pseudomonadati</taxon>
        <taxon>Pseudomonadota</taxon>
        <taxon>Gammaproteobacteria</taxon>
        <taxon>Aeromonadales</taxon>
        <taxon>Aeromonadaceae</taxon>
        <taxon>Pseudaeromonas</taxon>
    </lineage>
</organism>
<evidence type="ECO:0000256" key="2">
    <source>
        <dbReference type="ARBA" id="ARBA00022679"/>
    </source>
</evidence>
<proteinExistence type="inferred from homology"/>
<evidence type="ECO:0000256" key="1">
    <source>
        <dbReference type="ARBA" id="ARBA00007274"/>
    </source>
</evidence>
<gene>
    <name evidence="6" type="ORF">ACFOSS_07995</name>
</gene>
<evidence type="ECO:0000259" key="5">
    <source>
        <dbReference type="SMART" id="SM01266"/>
    </source>
</evidence>
<dbReference type="GO" id="GO:0016746">
    <property type="term" value="F:acyltransferase activity"/>
    <property type="evidence" value="ECO:0007669"/>
    <property type="project" value="UniProtKB-KW"/>
</dbReference>
<dbReference type="InterPro" id="IPR018357">
    <property type="entry name" value="Hexapep_transf_CS"/>
</dbReference>
<reference evidence="7" key="1">
    <citation type="journal article" date="2019" name="Int. J. Syst. Evol. Microbiol.">
        <title>The Global Catalogue of Microorganisms (GCM) 10K type strain sequencing project: providing services to taxonomists for standard genome sequencing and annotation.</title>
        <authorList>
            <consortium name="The Broad Institute Genomics Platform"/>
            <consortium name="The Broad Institute Genome Sequencing Center for Infectious Disease"/>
            <person name="Wu L."/>
            <person name="Ma J."/>
        </authorList>
    </citation>
    <scope>NUCLEOTIDE SEQUENCE [LARGE SCALE GENOMIC DNA]</scope>
    <source>
        <strain evidence="7">CCUG 54939</strain>
    </source>
</reference>
<dbReference type="InterPro" id="IPR011004">
    <property type="entry name" value="Trimer_LpxA-like_sf"/>
</dbReference>
<dbReference type="PANTHER" id="PTHR23416">
    <property type="entry name" value="SIALIC ACID SYNTHASE-RELATED"/>
    <property type="match status" value="1"/>
</dbReference>
<protein>
    <submittedName>
        <fullName evidence="6">Sugar O-acetyltransferase</fullName>
        <ecNumber evidence="6">2.3.1.-</ecNumber>
    </submittedName>
</protein>
<dbReference type="SUPFAM" id="SSF51161">
    <property type="entry name" value="Trimeric LpxA-like enzymes"/>
    <property type="match status" value="1"/>
</dbReference>
<dbReference type="EC" id="2.3.1.-" evidence="6"/>
<keyword evidence="2 6" id="KW-0808">Transferase</keyword>
<keyword evidence="7" id="KW-1185">Reference proteome</keyword>
<accession>A0ABV8CMG8</accession>
<sequence>MSEREKMRRGEAFDGRDAEIIALRDRGQTLLRALNQHQAGDARHAELAGQLFGRLGEQSLVSTPFCCEFGANIEIGRHSYINFNVTMLDVGPILIGDNVMIAPNVQIYTATHDEDPLLRRDWSVYGKPVVIGDDVWIGGGAIICPGVSIGARSIIGAGAVVTRDIPADSVAVGNPARVVRSVQRTAPAAADD</sequence>
<name>A0ABV8CMG8_9GAMM</name>
<keyword evidence="3" id="KW-0677">Repeat</keyword>
<dbReference type="Pfam" id="PF00132">
    <property type="entry name" value="Hexapep"/>
    <property type="match status" value="1"/>
</dbReference>
<dbReference type="InterPro" id="IPR051159">
    <property type="entry name" value="Hexapeptide_acetyltransf"/>
</dbReference>
<comment type="similarity">
    <text evidence="1">Belongs to the transferase hexapeptide repeat family.</text>
</comment>
<keyword evidence="4 6" id="KW-0012">Acyltransferase</keyword>
<dbReference type="Gene3D" id="2.160.10.10">
    <property type="entry name" value="Hexapeptide repeat proteins"/>
    <property type="match status" value="1"/>
</dbReference>
<evidence type="ECO:0000256" key="4">
    <source>
        <dbReference type="ARBA" id="ARBA00023315"/>
    </source>
</evidence>
<dbReference type="InterPro" id="IPR024688">
    <property type="entry name" value="Mac_dom"/>
</dbReference>
<feature type="domain" description="Maltose/galactoside acetyltransferase" evidence="5">
    <location>
        <begin position="4"/>
        <end position="57"/>
    </location>
</feature>
<dbReference type="CDD" id="cd03357">
    <property type="entry name" value="LbH_MAT_GAT"/>
    <property type="match status" value="1"/>
</dbReference>
<comment type="caution">
    <text evidence="6">The sequence shown here is derived from an EMBL/GenBank/DDBJ whole genome shotgun (WGS) entry which is preliminary data.</text>
</comment>
<dbReference type="Proteomes" id="UP001595692">
    <property type="component" value="Unassembled WGS sequence"/>
</dbReference>